<evidence type="ECO:0000256" key="2">
    <source>
        <dbReference type="ARBA" id="ARBA00016664"/>
    </source>
</evidence>
<evidence type="ECO:0000256" key="3">
    <source>
        <dbReference type="ARBA" id="ARBA00022605"/>
    </source>
</evidence>
<dbReference type="PANTHER" id="PTHR23133:SF2">
    <property type="entry name" value="IMIDAZOLEGLYCEROL-PHOSPHATE DEHYDRATASE"/>
    <property type="match status" value="1"/>
</dbReference>
<dbReference type="GO" id="GO:0005737">
    <property type="term" value="C:cytoplasm"/>
    <property type="evidence" value="ECO:0007669"/>
    <property type="project" value="UniProtKB-SubCell"/>
</dbReference>
<evidence type="ECO:0000256" key="7">
    <source>
        <dbReference type="RuleBase" id="RU000599"/>
    </source>
</evidence>
<dbReference type="EMBL" id="CP048914">
    <property type="protein sequence ID" value="QMS84782.1"/>
    <property type="molecule type" value="Genomic_DNA"/>
</dbReference>
<evidence type="ECO:0000313" key="8">
    <source>
        <dbReference type="EMBL" id="QMS84782.1"/>
    </source>
</evidence>
<keyword evidence="4 6" id="KW-0368">Histidine biosynthesis</keyword>
<proteinExistence type="inferred from homology"/>
<evidence type="ECO:0000256" key="6">
    <source>
        <dbReference type="HAMAP-Rule" id="MF_00076"/>
    </source>
</evidence>
<keyword evidence="5 6" id="KW-0456">Lyase</keyword>
<evidence type="ECO:0000313" key="9">
    <source>
        <dbReference type="Proteomes" id="UP000514720"/>
    </source>
</evidence>
<dbReference type="FunFam" id="3.30.230.40:FF:000003">
    <property type="entry name" value="Imidazoleglycerol-phosphate dehydratase HisB"/>
    <property type="match status" value="1"/>
</dbReference>
<comment type="subcellular location">
    <subcellularLocation>
        <location evidence="6 7">Cytoplasm</location>
    </subcellularLocation>
</comment>
<dbReference type="KEGG" id="xcl:G4Z02_03110"/>
<evidence type="ECO:0000256" key="1">
    <source>
        <dbReference type="ARBA" id="ARBA00005047"/>
    </source>
</evidence>
<dbReference type="HAMAP" id="MF_00076">
    <property type="entry name" value="HisB"/>
    <property type="match status" value="1"/>
</dbReference>
<accession>A0A7L7KR74</accession>
<dbReference type="UniPathway" id="UPA00031">
    <property type="reaction ID" value="UER00011"/>
</dbReference>
<dbReference type="PANTHER" id="PTHR23133">
    <property type="entry name" value="IMIDAZOLEGLYCEROL-PHOSPHATE DEHYDRATASE HIS7"/>
    <property type="match status" value="1"/>
</dbReference>
<dbReference type="PROSITE" id="PS00955">
    <property type="entry name" value="IGP_DEHYDRATASE_2"/>
    <property type="match status" value="1"/>
</dbReference>
<gene>
    <name evidence="6 8" type="primary">hisB</name>
    <name evidence="8" type="ORF">G4Z02_03110</name>
</gene>
<organism evidence="8 9">
    <name type="scientific">Candidatus Xianfuyuplasma coldseepsis</name>
    <dbReference type="NCBI Taxonomy" id="2782163"/>
    <lineage>
        <taxon>Bacteria</taxon>
        <taxon>Bacillati</taxon>
        <taxon>Mycoplasmatota</taxon>
        <taxon>Mollicutes</taxon>
        <taxon>Candidatus Izemoplasmatales</taxon>
        <taxon>Candidatus Izemoplasmataceae</taxon>
        <taxon>Candidatus Xianfuyuplasma</taxon>
    </lineage>
</organism>
<evidence type="ECO:0000256" key="4">
    <source>
        <dbReference type="ARBA" id="ARBA00023102"/>
    </source>
</evidence>
<comment type="pathway">
    <text evidence="1 6 7">Amino-acid biosynthesis; L-histidine biosynthesis; L-histidine from 5-phospho-alpha-D-ribose 1-diphosphate: step 6/9.</text>
</comment>
<comment type="similarity">
    <text evidence="6 7">Belongs to the imidazoleglycerol-phosphate dehydratase family.</text>
</comment>
<dbReference type="GO" id="GO:0004424">
    <property type="term" value="F:imidazoleglycerol-phosphate dehydratase activity"/>
    <property type="evidence" value="ECO:0007669"/>
    <property type="project" value="UniProtKB-UniRule"/>
</dbReference>
<keyword evidence="3 6" id="KW-0028">Amino-acid biosynthesis</keyword>
<protein>
    <recommendedName>
        <fullName evidence="2 6">Imidazoleglycerol-phosphate dehydratase</fullName>
        <shortName evidence="6">IGPD</shortName>
        <ecNumber evidence="6 7">4.2.1.19</ecNumber>
    </recommendedName>
</protein>
<dbReference type="AlphaFoldDB" id="A0A7L7KR74"/>
<keyword evidence="9" id="KW-1185">Reference proteome</keyword>
<dbReference type="NCBIfam" id="NF002111">
    <property type="entry name" value="PRK00951.2-1"/>
    <property type="match status" value="1"/>
</dbReference>
<dbReference type="PROSITE" id="PS00954">
    <property type="entry name" value="IGP_DEHYDRATASE_1"/>
    <property type="match status" value="1"/>
</dbReference>
<evidence type="ECO:0000256" key="5">
    <source>
        <dbReference type="ARBA" id="ARBA00023239"/>
    </source>
</evidence>
<dbReference type="Gene3D" id="3.30.230.40">
    <property type="entry name" value="Imidazole glycerol phosphate dehydratase, domain 1"/>
    <property type="match status" value="2"/>
</dbReference>
<dbReference type="InterPro" id="IPR020568">
    <property type="entry name" value="Ribosomal_Su5_D2-typ_SF"/>
</dbReference>
<dbReference type="InterPro" id="IPR038494">
    <property type="entry name" value="IGPD_sf"/>
</dbReference>
<reference evidence="8 9" key="1">
    <citation type="submission" date="2020-02" db="EMBL/GenBank/DDBJ databases">
        <authorList>
            <person name="Zheng R.K."/>
            <person name="Sun C.M."/>
        </authorList>
    </citation>
    <scope>NUCLEOTIDE SEQUENCE [LARGE SCALE GENOMIC DNA]</scope>
    <source>
        <strain evidence="9">zrk13</strain>
    </source>
</reference>
<name>A0A7L7KR74_9MOLU</name>
<comment type="catalytic activity">
    <reaction evidence="6 7">
        <text>D-erythro-1-(imidazol-4-yl)glycerol 3-phosphate = 3-(imidazol-4-yl)-2-oxopropyl phosphate + H2O</text>
        <dbReference type="Rhea" id="RHEA:11040"/>
        <dbReference type="ChEBI" id="CHEBI:15377"/>
        <dbReference type="ChEBI" id="CHEBI:57766"/>
        <dbReference type="ChEBI" id="CHEBI:58278"/>
        <dbReference type="EC" id="4.2.1.19"/>
    </reaction>
</comment>
<dbReference type="FunFam" id="3.30.230.40:FF:000001">
    <property type="entry name" value="Imidazoleglycerol-phosphate dehydratase HisB"/>
    <property type="match status" value="1"/>
</dbReference>
<dbReference type="Pfam" id="PF00475">
    <property type="entry name" value="IGPD"/>
    <property type="match status" value="1"/>
</dbReference>
<dbReference type="NCBIfam" id="NF002114">
    <property type="entry name" value="PRK00951.2-4"/>
    <property type="match status" value="1"/>
</dbReference>
<dbReference type="InterPro" id="IPR000807">
    <property type="entry name" value="ImidazoleglycerolP_deHydtase"/>
</dbReference>
<keyword evidence="6" id="KW-0963">Cytoplasm</keyword>
<dbReference type="GO" id="GO:0000105">
    <property type="term" value="P:L-histidine biosynthetic process"/>
    <property type="evidence" value="ECO:0007669"/>
    <property type="project" value="UniProtKB-UniRule"/>
</dbReference>
<dbReference type="EC" id="4.2.1.19" evidence="6 7"/>
<dbReference type="InterPro" id="IPR020565">
    <property type="entry name" value="ImidazoleglycerP_deHydtase_CS"/>
</dbReference>
<sequence length="193" mass="21418">MRTSSLSRQTTETDISIQLNLDGSNNTNISTGIPFFDHMLTALAFYANWDINLTAKGDLTIDDHHTVEDIGIVLGTVFRQALGSKTGITRFADTFTPMDEALVQVVIDISNRPYLAFISPFKREQIGGLSLENIKEFLYAFVMEARITLHINVSRGTNDHHIAEAIFKGLGRTLYQASVLSRDILPSTKGVLE</sequence>
<dbReference type="SUPFAM" id="SSF54211">
    <property type="entry name" value="Ribosomal protein S5 domain 2-like"/>
    <property type="match status" value="2"/>
</dbReference>
<dbReference type="Proteomes" id="UP000514720">
    <property type="component" value="Chromosome"/>
</dbReference>
<dbReference type="CDD" id="cd07914">
    <property type="entry name" value="IGPD"/>
    <property type="match status" value="1"/>
</dbReference>